<feature type="transmembrane region" description="Helical" evidence="6">
    <location>
        <begin position="433"/>
        <end position="456"/>
    </location>
</feature>
<feature type="transmembrane region" description="Helical" evidence="6">
    <location>
        <begin position="49"/>
        <end position="72"/>
    </location>
</feature>
<dbReference type="Pfam" id="PF00083">
    <property type="entry name" value="Sugar_tr"/>
    <property type="match status" value="1"/>
</dbReference>
<feature type="compositionally biased region" description="Basic residues" evidence="5">
    <location>
        <begin position="1"/>
        <end position="11"/>
    </location>
</feature>
<dbReference type="InterPro" id="IPR005829">
    <property type="entry name" value="Sugar_transporter_CS"/>
</dbReference>
<gene>
    <name evidence="8" type="ORF">CDAUBV1_LOCUS16674</name>
</gene>
<dbReference type="SUPFAM" id="SSF103473">
    <property type="entry name" value="MFS general substrate transporter"/>
    <property type="match status" value="1"/>
</dbReference>
<evidence type="ECO:0000256" key="4">
    <source>
        <dbReference type="ARBA" id="ARBA00023136"/>
    </source>
</evidence>
<proteinExistence type="predicted"/>
<organism evidence="8 9">
    <name type="scientific">Calicophoron daubneyi</name>
    <name type="common">Rumen fluke</name>
    <name type="synonym">Paramphistomum daubneyi</name>
    <dbReference type="NCBI Taxonomy" id="300641"/>
    <lineage>
        <taxon>Eukaryota</taxon>
        <taxon>Metazoa</taxon>
        <taxon>Spiralia</taxon>
        <taxon>Lophotrochozoa</taxon>
        <taxon>Platyhelminthes</taxon>
        <taxon>Trematoda</taxon>
        <taxon>Digenea</taxon>
        <taxon>Plagiorchiida</taxon>
        <taxon>Pronocephalata</taxon>
        <taxon>Paramphistomoidea</taxon>
        <taxon>Paramphistomidae</taxon>
        <taxon>Calicophoron</taxon>
    </lineage>
</organism>
<feature type="region of interest" description="Disordered" evidence="5">
    <location>
        <begin position="1"/>
        <end position="22"/>
    </location>
</feature>
<evidence type="ECO:0000256" key="1">
    <source>
        <dbReference type="ARBA" id="ARBA00004141"/>
    </source>
</evidence>
<feature type="transmembrane region" description="Helical" evidence="6">
    <location>
        <begin position="493"/>
        <end position="517"/>
    </location>
</feature>
<reference evidence="8" key="1">
    <citation type="submission" date="2024-06" db="EMBL/GenBank/DDBJ databases">
        <authorList>
            <person name="Liu X."/>
            <person name="Lenzi L."/>
            <person name="Haldenby T S."/>
            <person name="Uol C."/>
        </authorList>
    </citation>
    <scope>NUCLEOTIDE SEQUENCE</scope>
</reference>
<dbReference type="InterPro" id="IPR036259">
    <property type="entry name" value="MFS_trans_sf"/>
</dbReference>
<dbReference type="PROSITE" id="PS00216">
    <property type="entry name" value="SUGAR_TRANSPORT_1"/>
    <property type="match status" value="1"/>
</dbReference>
<evidence type="ECO:0000256" key="2">
    <source>
        <dbReference type="ARBA" id="ARBA00022692"/>
    </source>
</evidence>
<evidence type="ECO:0000313" key="9">
    <source>
        <dbReference type="Proteomes" id="UP001497525"/>
    </source>
</evidence>
<comment type="caution">
    <text evidence="8">The sequence shown here is derived from an EMBL/GenBank/DDBJ whole genome shotgun (WGS) entry which is preliminary data.</text>
</comment>
<feature type="transmembrane region" description="Helical" evidence="6">
    <location>
        <begin position="405"/>
        <end position="427"/>
    </location>
</feature>
<feature type="domain" description="Major facilitator superfamily (MFS) profile" evidence="7">
    <location>
        <begin position="132"/>
        <end position="581"/>
    </location>
</feature>
<accession>A0AAV2TZD4</accession>
<feature type="transmembrane region" description="Helical" evidence="6">
    <location>
        <begin position="560"/>
        <end position="577"/>
    </location>
</feature>
<keyword evidence="4 6" id="KW-0472">Membrane</keyword>
<dbReference type="GO" id="GO:0016020">
    <property type="term" value="C:membrane"/>
    <property type="evidence" value="ECO:0007669"/>
    <property type="project" value="UniProtKB-SubCell"/>
</dbReference>
<evidence type="ECO:0000256" key="3">
    <source>
        <dbReference type="ARBA" id="ARBA00022989"/>
    </source>
</evidence>
<keyword evidence="2 6" id="KW-0812">Transmembrane</keyword>
<feature type="transmembrane region" description="Helical" evidence="6">
    <location>
        <begin position="275"/>
        <end position="296"/>
    </location>
</feature>
<evidence type="ECO:0000259" key="7">
    <source>
        <dbReference type="PROSITE" id="PS50850"/>
    </source>
</evidence>
<dbReference type="EMBL" id="CAXLJL010000867">
    <property type="protein sequence ID" value="CAL5141433.1"/>
    <property type="molecule type" value="Genomic_DNA"/>
</dbReference>
<feature type="transmembrane region" description="Helical" evidence="6">
    <location>
        <begin position="302"/>
        <end position="322"/>
    </location>
</feature>
<dbReference type="InterPro" id="IPR005828">
    <property type="entry name" value="MFS_sugar_transport-like"/>
</dbReference>
<sequence>MNKSAPRPHKKEVKDDSGLPVHVSLNKPTSEKALDVDNVLENVVKPFGFWQWMVTVLLAVSSTSIEIFLVFANSVSSHRCKMEDRVELFFREHNLTLNRIAPLIGPWNGQKSDQSEGSFIDSGCYRYRLNWSAIDLEEHFLTENFPVSTNLPYEKCPIGYVHEPNEYQYPDSVIAEFGIVCDKKWLMSMEKTLFMIGFVIGVIISGWLADRIGRKRTLILFSMLELFSGLWTSTAGSYANYVTGRTLMAIGNMGKGNVASILMLEITTAKYRSTFLAVLTSGTDFFFCVLLCLWAYCIPSWRLLSLIAISPHVFTLLYFYFLPESPRWLNSQGRTKAALRVLKFGFKMNRWNDRNEVANVFQAYQPHREPRNRRVKKPAAYREQLMIQCKQCMLGPFGTRKLIKITLPCLVVTTTITTSFFGLLYYARIVRGYVYLIPFFNSLTAIPGILSFLLLYRFVRYRKRPLTLMLATSAFILMATGFCGLGASSPSDAFLTICSNIALILLSTCMSMCCVYMPELYPSEVRAHAFGLIVGIGRVCALLCTFINRLDKYSFHGSPLLVYSCLLYAGVVALFMLKDTNGEKMVDKEQEEGNEQAQPHQIHEITPGI</sequence>
<evidence type="ECO:0000313" key="8">
    <source>
        <dbReference type="EMBL" id="CAL5141433.1"/>
    </source>
</evidence>
<dbReference type="Gene3D" id="1.20.1250.20">
    <property type="entry name" value="MFS general substrate transporter like domains"/>
    <property type="match status" value="1"/>
</dbReference>
<dbReference type="PANTHER" id="PTHR24064">
    <property type="entry name" value="SOLUTE CARRIER FAMILY 22 MEMBER"/>
    <property type="match status" value="1"/>
</dbReference>
<dbReference type="Proteomes" id="UP001497525">
    <property type="component" value="Unassembled WGS sequence"/>
</dbReference>
<protein>
    <recommendedName>
        <fullName evidence="7">Major facilitator superfamily (MFS) profile domain-containing protein</fullName>
    </recommendedName>
</protein>
<feature type="transmembrane region" description="Helical" evidence="6">
    <location>
        <begin position="529"/>
        <end position="548"/>
    </location>
</feature>
<evidence type="ECO:0000256" key="5">
    <source>
        <dbReference type="SAM" id="MobiDB-lite"/>
    </source>
</evidence>
<feature type="region of interest" description="Disordered" evidence="5">
    <location>
        <begin position="588"/>
        <end position="609"/>
    </location>
</feature>
<dbReference type="GO" id="GO:0022857">
    <property type="term" value="F:transmembrane transporter activity"/>
    <property type="evidence" value="ECO:0007669"/>
    <property type="project" value="InterPro"/>
</dbReference>
<feature type="transmembrane region" description="Helical" evidence="6">
    <location>
        <begin position="218"/>
        <end position="239"/>
    </location>
</feature>
<feature type="transmembrane region" description="Helical" evidence="6">
    <location>
        <begin position="193"/>
        <end position="212"/>
    </location>
</feature>
<keyword evidence="3 6" id="KW-1133">Transmembrane helix</keyword>
<dbReference type="PROSITE" id="PS50850">
    <property type="entry name" value="MFS"/>
    <property type="match status" value="1"/>
</dbReference>
<name>A0AAV2TZD4_CALDB</name>
<dbReference type="AlphaFoldDB" id="A0AAV2TZD4"/>
<comment type="subcellular location">
    <subcellularLocation>
        <location evidence="1">Membrane</location>
        <topology evidence="1">Multi-pass membrane protein</topology>
    </subcellularLocation>
</comment>
<feature type="transmembrane region" description="Helical" evidence="6">
    <location>
        <begin position="468"/>
        <end position="487"/>
    </location>
</feature>
<dbReference type="InterPro" id="IPR020846">
    <property type="entry name" value="MFS_dom"/>
</dbReference>
<evidence type="ECO:0000256" key="6">
    <source>
        <dbReference type="SAM" id="Phobius"/>
    </source>
</evidence>